<dbReference type="InterPro" id="IPR043519">
    <property type="entry name" value="NT_sf"/>
</dbReference>
<dbReference type="GO" id="GO:0015969">
    <property type="term" value="P:guanosine tetraphosphate metabolic process"/>
    <property type="evidence" value="ECO:0007669"/>
    <property type="project" value="InterPro"/>
</dbReference>
<evidence type="ECO:0000256" key="1">
    <source>
        <dbReference type="SAM" id="Coils"/>
    </source>
</evidence>
<dbReference type="GO" id="GO:0016740">
    <property type="term" value="F:transferase activity"/>
    <property type="evidence" value="ECO:0007669"/>
    <property type="project" value="UniProtKB-KW"/>
</dbReference>
<reference evidence="3 4" key="1">
    <citation type="submission" date="2019-06" db="EMBL/GenBank/DDBJ databases">
        <title>Sequencing the genomes of 1000 actinobacteria strains.</title>
        <authorList>
            <person name="Klenk H.-P."/>
        </authorList>
    </citation>
    <scope>NUCLEOTIDE SEQUENCE [LARGE SCALE GENOMIC DNA]</scope>
    <source>
        <strain evidence="3 4">DSM 46837</strain>
    </source>
</reference>
<dbReference type="InterPro" id="IPR007685">
    <property type="entry name" value="RelA_SpoT"/>
</dbReference>
<dbReference type="CDD" id="cd05399">
    <property type="entry name" value="NT_Rel-Spo_like"/>
    <property type="match status" value="1"/>
</dbReference>
<accession>A0A543NZU8</accession>
<dbReference type="SMART" id="SM00954">
    <property type="entry name" value="RelA_SpoT"/>
    <property type="match status" value="1"/>
</dbReference>
<dbReference type="Proteomes" id="UP000319865">
    <property type="component" value="Unassembled WGS sequence"/>
</dbReference>
<dbReference type="EMBL" id="VFQE01000002">
    <property type="protein sequence ID" value="TQN37364.1"/>
    <property type="molecule type" value="Genomic_DNA"/>
</dbReference>
<sequence length="298" mass="33006">MPGRVCRVEHPGIKLPASRSQLARLGERLARDEERSGDLDLYEETLDAYDQAQVFVKEILDNTDWSAAVGGLAVTGRTKSIDTLLQKLQRTPGLRLPYIHDIAGVRVVADFTLTTQGVFARGLCGSFDVEDKLIDRIRSPQSGYRALHLVTFVSGIPVEIQLRTRLQSLWADVFERLADSVGRQIRYGEPPDHDADDDADKTVEIVEGLELLSTGVIAEVEKLDDQLAPLRPLLEQERLGPLLEAVDFEDAGIPPGTDVLAWVADLELRAREAKEELERQLLRVAEVLQRPSAEGEGA</sequence>
<organism evidence="3 4">
    <name type="scientific">Blastococcus colisei</name>
    <dbReference type="NCBI Taxonomy" id="1564162"/>
    <lineage>
        <taxon>Bacteria</taxon>
        <taxon>Bacillati</taxon>
        <taxon>Actinomycetota</taxon>
        <taxon>Actinomycetes</taxon>
        <taxon>Geodermatophilales</taxon>
        <taxon>Geodermatophilaceae</taxon>
        <taxon>Blastococcus</taxon>
    </lineage>
</organism>
<dbReference type="Pfam" id="PF04607">
    <property type="entry name" value="RelA_SpoT"/>
    <property type="match status" value="1"/>
</dbReference>
<comment type="caution">
    <text evidence="3">The sequence shown here is derived from an EMBL/GenBank/DDBJ whole genome shotgun (WGS) entry which is preliminary data.</text>
</comment>
<keyword evidence="1" id="KW-0175">Coiled coil</keyword>
<feature type="coiled-coil region" evidence="1">
    <location>
        <begin position="263"/>
        <end position="290"/>
    </location>
</feature>
<dbReference type="SUPFAM" id="SSF81301">
    <property type="entry name" value="Nucleotidyltransferase"/>
    <property type="match status" value="1"/>
</dbReference>
<dbReference type="PANTHER" id="PTHR47837">
    <property type="entry name" value="GTP PYROPHOSPHOKINASE YJBM"/>
    <property type="match status" value="1"/>
</dbReference>
<evidence type="ECO:0000313" key="4">
    <source>
        <dbReference type="Proteomes" id="UP000319865"/>
    </source>
</evidence>
<keyword evidence="4" id="KW-1185">Reference proteome</keyword>
<gene>
    <name evidence="3" type="ORF">FHU33_4011</name>
</gene>
<dbReference type="InterPro" id="IPR052366">
    <property type="entry name" value="GTP_Pyrophosphokinase"/>
</dbReference>
<proteinExistence type="predicted"/>
<dbReference type="PANTHER" id="PTHR47837:SF1">
    <property type="entry name" value="GTP PYROPHOSPHOKINASE YJBM"/>
    <property type="match status" value="1"/>
</dbReference>
<feature type="domain" description="RelA/SpoT" evidence="2">
    <location>
        <begin position="76"/>
        <end position="185"/>
    </location>
</feature>
<evidence type="ECO:0000313" key="3">
    <source>
        <dbReference type="EMBL" id="TQN37364.1"/>
    </source>
</evidence>
<name>A0A543NZU8_9ACTN</name>
<protein>
    <submittedName>
        <fullName evidence="3">PpGpp synthetase/RelA/SpoT-type nucleotidyltransferase</fullName>
    </submittedName>
</protein>
<dbReference type="AlphaFoldDB" id="A0A543NZU8"/>
<keyword evidence="3" id="KW-0808">Transferase</keyword>
<dbReference type="Gene3D" id="3.30.460.10">
    <property type="entry name" value="Beta Polymerase, domain 2"/>
    <property type="match status" value="1"/>
</dbReference>
<evidence type="ECO:0000259" key="2">
    <source>
        <dbReference type="SMART" id="SM00954"/>
    </source>
</evidence>